<dbReference type="SUPFAM" id="SSF52266">
    <property type="entry name" value="SGNH hydrolase"/>
    <property type="match status" value="1"/>
</dbReference>
<dbReference type="Pfam" id="PF16255">
    <property type="entry name" value="Lipase_GDSL_lke"/>
    <property type="match status" value="1"/>
</dbReference>
<accession>J9GSK4</accession>
<organism evidence="1">
    <name type="scientific">gut metagenome</name>
    <dbReference type="NCBI Taxonomy" id="749906"/>
    <lineage>
        <taxon>unclassified sequences</taxon>
        <taxon>metagenomes</taxon>
        <taxon>organismal metagenomes</taxon>
    </lineage>
</organism>
<protein>
    <recommendedName>
        <fullName evidence="2">GDSL-like Lipase/Acylhydrolase</fullName>
    </recommendedName>
</protein>
<comment type="caution">
    <text evidence="1">The sequence shown here is derived from an EMBL/GenBank/DDBJ whole genome shotgun (WGS) entry which is preliminary data.</text>
</comment>
<dbReference type="InterPro" id="IPR036514">
    <property type="entry name" value="SGNH_hydro_sf"/>
</dbReference>
<evidence type="ECO:0008006" key="2">
    <source>
        <dbReference type="Google" id="ProtNLM"/>
    </source>
</evidence>
<dbReference type="AlphaFoldDB" id="J9GSK4"/>
<reference evidence="1" key="1">
    <citation type="journal article" date="2012" name="PLoS ONE">
        <title>Gene sets for utilization of primary and secondary nutrition supplies in the distal gut of endangered iberian lynx.</title>
        <authorList>
            <person name="Alcaide M."/>
            <person name="Messina E."/>
            <person name="Richter M."/>
            <person name="Bargiela R."/>
            <person name="Peplies J."/>
            <person name="Huws S.A."/>
            <person name="Newbold C.J."/>
            <person name="Golyshin P.N."/>
            <person name="Simon M.A."/>
            <person name="Lopez G."/>
            <person name="Yakimov M.M."/>
            <person name="Ferrer M."/>
        </authorList>
    </citation>
    <scope>NUCLEOTIDE SEQUENCE</scope>
</reference>
<evidence type="ECO:0000313" key="1">
    <source>
        <dbReference type="EMBL" id="EJX10969.1"/>
    </source>
</evidence>
<name>J9GSK4_9ZZZZ</name>
<dbReference type="EMBL" id="AMCI01000008">
    <property type="protein sequence ID" value="EJX10969.1"/>
    <property type="molecule type" value="Genomic_DNA"/>
</dbReference>
<gene>
    <name evidence="1" type="ORF">EVA_00318</name>
</gene>
<dbReference type="InterPro" id="IPR032588">
    <property type="entry name" value="Lipase_GDSL_lke"/>
</dbReference>
<proteinExistence type="predicted"/>
<dbReference type="Gene3D" id="3.40.50.1110">
    <property type="entry name" value="SGNH hydrolase"/>
    <property type="match status" value="1"/>
</dbReference>
<sequence>MMKQTFFITLTLLLLMAGNLTAQRAKSVSILGDSYSTYEGFVEPDSNLVWYWQKETDPKRTDVRSVRQTWWQQFIRDNGYLLCVNNSYSGATISYSGYKRGKPEHPDYSDRSFITRADRLGCPDILFIFGGTNDSWAGAPIGEYQYADWTHKDLFAFRPALACLLQKVTDRYPNVAIYFVLNDGLKPEIHASAKTLCAHYGVPCIELKGIDKMSGHPSVKGMTQIKEQIEAFLAAEKK</sequence>